<comment type="caution">
    <text evidence="2">The sequence shown here is derived from an EMBL/GenBank/DDBJ whole genome shotgun (WGS) entry which is preliminary data.</text>
</comment>
<dbReference type="Proteomes" id="UP000005019">
    <property type="component" value="Unassembled WGS sequence"/>
</dbReference>
<evidence type="ECO:0000313" key="3">
    <source>
        <dbReference type="Proteomes" id="UP000005019"/>
    </source>
</evidence>
<evidence type="ECO:0000259" key="1">
    <source>
        <dbReference type="Pfam" id="PF03372"/>
    </source>
</evidence>
<dbReference type="SUPFAM" id="SSF56219">
    <property type="entry name" value="DNase I-like"/>
    <property type="match status" value="1"/>
</dbReference>
<name>F5RBM0_METUF</name>
<dbReference type="InterPro" id="IPR051916">
    <property type="entry name" value="GPI-anchor_lipid_remodeler"/>
</dbReference>
<dbReference type="Gene3D" id="3.60.10.10">
    <property type="entry name" value="Endonuclease/exonuclease/phosphatase"/>
    <property type="match status" value="1"/>
</dbReference>
<protein>
    <recommendedName>
        <fullName evidence="1">Endonuclease/exonuclease/phosphatase domain-containing protein</fullName>
    </recommendedName>
</protein>
<organism evidence="2 3">
    <name type="scientific">Methyloversatilis universalis (strain ATCC BAA-1314 / DSM 25237 / JCM 13912 / CCUG 52030 / FAM5)</name>
    <dbReference type="NCBI Taxonomy" id="1000565"/>
    <lineage>
        <taxon>Bacteria</taxon>
        <taxon>Pseudomonadati</taxon>
        <taxon>Pseudomonadota</taxon>
        <taxon>Betaproteobacteria</taxon>
        <taxon>Nitrosomonadales</taxon>
        <taxon>Sterolibacteriaceae</taxon>
        <taxon>Methyloversatilis</taxon>
    </lineage>
</organism>
<dbReference type="AlphaFoldDB" id="F5RBM0"/>
<gene>
    <name evidence="2" type="ORF">METUNv1_01820</name>
</gene>
<evidence type="ECO:0000313" key="2">
    <source>
        <dbReference type="EMBL" id="EGK72042.1"/>
    </source>
</evidence>
<dbReference type="PANTHER" id="PTHR14859">
    <property type="entry name" value="CALCOFLUOR WHITE HYPERSENSITIVE PROTEIN PRECURSOR"/>
    <property type="match status" value="1"/>
</dbReference>
<feature type="domain" description="Endonuclease/exonuclease/phosphatase" evidence="1">
    <location>
        <begin position="4"/>
        <end position="274"/>
    </location>
</feature>
<reference evidence="2 3" key="1">
    <citation type="journal article" date="2011" name="J. Bacteriol.">
        <title>Genome sequence of Methyloversatilis universalis FAM5T, a methylotrophic representative of the order Rhodocyclales.</title>
        <authorList>
            <person name="Kittichotirat W."/>
            <person name="Good N.M."/>
            <person name="Hall R."/>
            <person name="Bringel F."/>
            <person name="Lajus A."/>
            <person name="Medigue C."/>
            <person name="Smalley N.E."/>
            <person name="Beck D."/>
            <person name="Bumgarner R."/>
            <person name="Vuilleumier S."/>
            <person name="Kalyuzhnaya M.G."/>
        </authorList>
    </citation>
    <scope>NUCLEOTIDE SEQUENCE [LARGE SCALE GENOMIC DNA]</scope>
    <source>
        <strain evidence="3">ATCC BAA-1314 / JCM 13912 / FAM5</strain>
    </source>
</reference>
<dbReference type="InterPro" id="IPR005135">
    <property type="entry name" value="Endo/exonuclease/phosphatase"/>
</dbReference>
<sequence>MKLVSWNIQWARGCDRQVSVRRIADTIRAGGDADVICLQEVAVGHDALPGLSGEDQVAQFMAEFAGHAAVFAPGSDQPGEGGRPRQFGNLLLSRLPVRAVWRRLLPWPADPSVPSMQRAVAEATLEAPGGPLRVLCTHLEYYSPLQRTAQVEALRALSAEALAHAGAPPAEKDGNTAFLPPLRPAAALLCGDFNCEPDSAEYRLLVERSGQPGADWVDLWRHLHPARPHAHTVGLHGADWPDRPYCCDFAFATPALLPRVSDLHVDTATDASDHQPVWVELRG</sequence>
<dbReference type="Pfam" id="PF03372">
    <property type="entry name" value="Exo_endo_phos"/>
    <property type="match status" value="1"/>
</dbReference>
<dbReference type="GO" id="GO:0006506">
    <property type="term" value="P:GPI anchor biosynthetic process"/>
    <property type="evidence" value="ECO:0007669"/>
    <property type="project" value="TreeGrafter"/>
</dbReference>
<dbReference type="EMBL" id="AFHG01000044">
    <property type="protein sequence ID" value="EGK72042.1"/>
    <property type="molecule type" value="Genomic_DNA"/>
</dbReference>
<dbReference type="GO" id="GO:0003824">
    <property type="term" value="F:catalytic activity"/>
    <property type="evidence" value="ECO:0007669"/>
    <property type="project" value="InterPro"/>
</dbReference>
<dbReference type="GO" id="GO:0016020">
    <property type="term" value="C:membrane"/>
    <property type="evidence" value="ECO:0007669"/>
    <property type="project" value="GOC"/>
</dbReference>
<dbReference type="OrthoDB" id="5294090at2"/>
<accession>F5RBM0</accession>
<proteinExistence type="predicted"/>
<dbReference type="eggNOG" id="COG3568">
    <property type="taxonomic scope" value="Bacteria"/>
</dbReference>
<keyword evidence="3" id="KW-1185">Reference proteome</keyword>
<dbReference type="RefSeq" id="WP_008060949.1">
    <property type="nucleotide sequence ID" value="NZ_AFHG01000044.1"/>
</dbReference>
<dbReference type="PANTHER" id="PTHR14859:SF0">
    <property type="entry name" value="ENDONUCLEASE_EXONUCLEASE_PHOSPHATASE FAMILY PROTEIN, EXPRESSED"/>
    <property type="match status" value="1"/>
</dbReference>
<dbReference type="STRING" id="1000565.METUNv1_01820"/>
<dbReference type="InterPro" id="IPR036691">
    <property type="entry name" value="Endo/exonu/phosph_ase_sf"/>
</dbReference>